<dbReference type="PANTHER" id="PTHR47114:SF2">
    <property type="entry name" value="OLIGODENDROCYTE-MYELIN GLYCOPROTEIN"/>
    <property type="match status" value="1"/>
</dbReference>
<dbReference type="InterPro" id="IPR051071">
    <property type="entry name" value="LRR-bact_E3_ubiq_ligases"/>
</dbReference>
<protein>
    <submittedName>
        <fullName evidence="3">L domain-like protein</fullName>
    </submittedName>
</protein>
<keyword evidence="1" id="KW-0433">Leucine-rich repeat</keyword>
<dbReference type="EMBL" id="KL584978">
    <property type="protein sequence ID" value="KEQ86606.1"/>
    <property type="molecule type" value="Genomic_DNA"/>
</dbReference>
<gene>
    <name evidence="3" type="ORF">M438DRAFT_344031</name>
</gene>
<proteinExistence type="predicted"/>
<accession>A0A074YID6</accession>
<dbReference type="PROSITE" id="PS51450">
    <property type="entry name" value="LRR"/>
    <property type="match status" value="2"/>
</dbReference>
<evidence type="ECO:0000256" key="2">
    <source>
        <dbReference type="ARBA" id="ARBA00022737"/>
    </source>
</evidence>
<dbReference type="Gene3D" id="3.80.10.10">
    <property type="entry name" value="Ribonuclease Inhibitor"/>
    <property type="match status" value="2"/>
</dbReference>
<dbReference type="AlphaFoldDB" id="A0A074YID6"/>
<organism evidence="3 4">
    <name type="scientific">Aureobasidium pullulans EXF-150</name>
    <dbReference type="NCBI Taxonomy" id="1043002"/>
    <lineage>
        <taxon>Eukaryota</taxon>
        <taxon>Fungi</taxon>
        <taxon>Dikarya</taxon>
        <taxon>Ascomycota</taxon>
        <taxon>Pezizomycotina</taxon>
        <taxon>Dothideomycetes</taxon>
        <taxon>Dothideomycetidae</taxon>
        <taxon>Dothideales</taxon>
        <taxon>Saccotheciaceae</taxon>
        <taxon>Aureobasidium</taxon>
    </lineage>
</organism>
<dbReference type="InterPro" id="IPR032675">
    <property type="entry name" value="LRR_dom_sf"/>
</dbReference>
<dbReference type="GeneID" id="40747429"/>
<reference evidence="3 4" key="1">
    <citation type="journal article" date="2014" name="BMC Genomics">
        <title>Genome sequencing of four Aureobasidium pullulans varieties: biotechnological potential, stress tolerance, and description of new species.</title>
        <authorList>
            <person name="Gostin Ar C."/>
            <person name="Ohm R.A."/>
            <person name="Kogej T."/>
            <person name="Sonjak S."/>
            <person name="Turk M."/>
            <person name="Zajc J."/>
            <person name="Zalar P."/>
            <person name="Grube M."/>
            <person name="Sun H."/>
            <person name="Han J."/>
            <person name="Sharma A."/>
            <person name="Chiniquy J."/>
            <person name="Ngan C.Y."/>
            <person name="Lipzen A."/>
            <person name="Barry K."/>
            <person name="Grigoriev I.V."/>
            <person name="Gunde-Cimerman N."/>
        </authorList>
    </citation>
    <scope>NUCLEOTIDE SEQUENCE [LARGE SCALE GENOMIC DNA]</scope>
    <source>
        <strain evidence="3 4">EXF-150</strain>
    </source>
</reference>
<evidence type="ECO:0000313" key="4">
    <source>
        <dbReference type="Proteomes" id="UP000030706"/>
    </source>
</evidence>
<dbReference type="SUPFAM" id="SSF52058">
    <property type="entry name" value="L domain-like"/>
    <property type="match status" value="1"/>
</dbReference>
<name>A0A074YID6_AURPU</name>
<keyword evidence="4" id="KW-1185">Reference proteome</keyword>
<evidence type="ECO:0000256" key="1">
    <source>
        <dbReference type="ARBA" id="ARBA00022614"/>
    </source>
</evidence>
<dbReference type="InterPro" id="IPR001611">
    <property type="entry name" value="Leu-rich_rpt"/>
</dbReference>
<evidence type="ECO:0000313" key="3">
    <source>
        <dbReference type="EMBL" id="KEQ86606.1"/>
    </source>
</evidence>
<dbReference type="STRING" id="1043002.A0A074YID6"/>
<dbReference type="HOGENOM" id="CLU_799207_0_0_1"/>
<dbReference type="PANTHER" id="PTHR47114">
    <property type="match status" value="1"/>
</dbReference>
<keyword evidence="2" id="KW-0677">Repeat</keyword>
<dbReference type="RefSeq" id="XP_029762793.1">
    <property type="nucleotide sequence ID" value="XM_029905123.1"/>
</dbReference>
<sequence>MDAIPARKSLAVSIAVELCLDAFHLKKLTRLVLSKQQERLESIITVLPSSLEYLDLEWNQLSSLAGISFPPNLTHLNVRWNVMHDFSDAILPAMLRFLDASDNMIISFEGLSHLEHLEHMHLGAFDCIFNMDSLRTHNLPRNPRTLSLTSIGLSPEILRMIALPASLEELELRNCQVSSLRDLVLPDGLKKLGLWSNKIEDLEGYIFPDSLLALDIGYNLIRTLRDIRWPSGLETLRLDVRNLISLKDSSLCDLTRLKDLSLSCRPEFLVAANLPRNLRKLTLNEHMWKEKSSRKFAKQWPPTLECVCFGPFREYTSKESLLGEWKIEDDMNQEEAFTLTVLSTIEE</sequence>
<dbReference type="SMART" id="SM00365">
    <property type="entry name" value="LRR_SD22"/>
    <property type="match status" value="3"/>
</dbReference>
<dbReference type="Proteomes" id="UP000030706">
    <property type="component" value="Unassembled WGS sequence"/>
</dbReference>